<evidence type="ECO:0000259" key="1">
    <source>
        <dbReference type="PROSITE" id="PS50943"/>
    </source>
</evidence>
<dbReference type="Pfam" id="PF13560">
    <property type="entry name" value="HTH_31"/>
    <property type="match status" value="1"/>
</dbReference>
<dbReference type="PROSITE" id="PS50943">
    <property type="entry name" value="HTH_CROC1"/>
    <property type="match status" value="1"/>
</dbReference>
<dbReference type="RefSeq" id="WP_086158147.1">
    <property type="nucleotide sequence ID" value="NZ_CP021121.1"/>
</dbReference>
<dbReference type="SUPFAM" id="SSF47413">
    <property type="entry name" value="lambda repressor-like DNA-binding domains"/>
    <property type="match status" value="1"/>
</dbReference>
<evidence type="ECO:0000313" key="3">
    <source>
        <dbReference type="Proteomes" id="UP000194218"/>
    </source>
</evidence>
<reference evidence="2 3" key="1">
    <citation type="submission" date="2017-05" db="EMBL/GenBank/DDBJ databases">
        <title>Complete genome sequence of Streptomyces sp. SCSIO 03032 revealed the diverse biosynthetic pathways for its bioactive secondary metabolites.</title>
        <authorList>
            <person name="Ma L."/>
            <person name="Zhu Y."/>
            <person name="Zhang W."/>
            <person name="Zhang G."/>
            <person name="Tian X."/>
            <person name="Zhang S."/>
            <person name="Zhang C."/>
        </authorList>
    </citation>
    <scope>NUCLEOTIDE SEQUENCE [LARGE SCALE GENOMIC DNA]</scope>
    <source>
        <strain evidence="2 3">SCSIO 03032</strain>
    </source>
</reference>
<dbReference type="AlphaFoldDB" id="A0A1W7CVD8"/>
<keyword evidence="3" id="KW-1185">Reference proteome</keyword>
<sequence length="311" mass="33572">MDVGNVRAALARKGLSAAEAARRIRYDPAYLSRVLNGRQAPSAALEQSLAALLDLDEGDECAQYAMRHPTRLDRAAVAALADALAAQRRADDVVGPVPLLPAAETHRTVLLRLLRDARGPERDALGEVAAEHCAFLGWLHVQLRSDRAVPVLHEGERIAREVGSGPLIAQSLNFLACHWRTRGDHRRAAEHFDAVTRTDGVHLTQKAANTARAAEQTAKAGDRTAARTLLRAAEHLGERAANRTPPEAAYWLRGQAFQLLNQGIAHDAIGDGKSAREHIAAGLAGIPALHLSAPWISDYVSPEQLRELSPP</sequence>
<protein>
    <recommendedName>
        <fullName evidence="1">HTH cro/C1-type domain-containing protein</fullName>
    </recommendedName>
</protein>
<dbReference type="EMBL" id="CP021121">
    <property type="protein sequence ID" value="ARQ68639.1"/>
    <property type="molecule type" value="Genomic_DNA"/>
</dbReference>
<organism evidence="2 3">
    <name type="scientific">Streptomyces marincola</name>
    <dbReference type="NCBI Taxonomy" id="2878388"/>
    <lineage>
        <taxon>Bacteria</taxon>
        <taxon>Bacillati</taxon>
        <taxon>Actinomycetota</taxon>
        <taxon>Actinomycetes</taxon>
        <taxon>Kitasatosporales</taxon>
        <taxon>Streptomycetaceae</taxon>
        <taxon>Streptomyces</taxon>
    </lineage>
</organism>
<dbReference type="Gene3D" id="1.10.260.40">
    <property type="entry name" value="lambda repressor-like DNA-binding domains"/>
    <property type="match status" value="1"/>
</dbReference>
<accession>A0A1W7CVD8</accession>
<dbReference type="GO" id="GO:0003677">
    <property type="term" value="F:DNA binding"/>
    <property type="evidence" value="ECO:0007669"/>
    <property type="project" value="InterPro"/>
</dbReference>
<dbReference type="KEGG" id="smao:CAG99_07010"/>
<dbReference type="InterPro" id="IPR010982">
    <property type="entry name" value="Lambda_DNA-bd_dom_sf"/>
</dbReference>
<dbReference type="Proteomes" id="UP000194218">
    <property type="component" value="Chromosome"/>
</dbReference>
<proteinExistence type="predicted"/>
<name>A0A1W7CVD8_9ACTN</name>
<evidence type="ECO:0000313" key="2">
    <source>
        <dbReference type="EMBL" id="ARQ68639.1"/>
    </source>
</evidence>
<dbReference type="InterPro" id="IPR001387">
    <property type="entry name" value="Cro/C1-type_HTH"/>
</dbReference>
<dbReference type="SMART" id="SM00530">
    <property type="entry name" value="HTH_XRE"/>
    <property type="match status" value="1"/>
</dbReference>
<feature type="domain" description="HTH cro/C1-type" evidence="1">
    <location>
        <begin position="6"/>
        <end position="61"/>
    </location>
</feature>
<dbReference type="OrthoDB" id="3213425at2"/>
<dbReference type="CDD" id="cd00093">
    <property type="entry name" value="HTH_XRE"/>
    <property type="match status" value="1"/>
</dbReference>
<gene>
    <name evidence="2" type="ORF">CAG99_07010</name>
</gene>